<evidence type="ECO:0000313" key="3">
    <source>
        <dbReference type="Proteomes" id="UP001324634"/>
    </source>
</evidence>
<keyword evidence="1" id="KW-0732">Signal</keyword>
<feature type="chain" id="PRO_5043948931" description="LPP20 lipoprotein" evidence="1">
    <location>
        <begin position="19"/>
        <end position="284"/>
    </location>
</feature>
<sequence>MKKLIGIMALTTSLFVHAGDRVGNGGDVIVCPNSRTVVLDIFQGSVDWGFEPIMREGSRTQIISETLKSFSAVDPVIASKLLDRALEMEKEIMSLEKSPLRRSKLVKFTTNNLINIADEGIAELPPGCEIVQAATQNQKPFPGEVKFTFQKNIWMSLDTDVQTSLILHEVVYEHMIAMGELSSRSTRYFNSALHANYLQNVKNYFEVSMLFSNKNLQILVDGKYRTFGEKGLCKIKMNIPSHDESSREGVTIMVGRQNIITLEPNFNGAMKLFWEKYASQGACD</sequence>
<dbReference type="Proteomes" id="UP001324634">
    <property type="component" value="Chromosome"/>
</dbReference>
<dbReference type="RefSeq" id="WP_321392476.1">
    <property type="nucleotide sequence ID" value="NZ_CP139487.1"/>
</dbReference>
<organism evidence="2 3">
    <name type="scientific">Peredibacter starrii</name>
    <dbReference type="NCBI Taxonomy" id="28202"/>
    <lineage>
        <taxon>Bacteria</taxon>
        <taxon>Pseudomonadati</taxon>
        <taxon>Bdellovibrionota</taxon>
        <taxon>Bacteriovoracia</taxon>
        <taxon>Bacteriovoracales</taxon>
        <taxon>Bacteriovoracaceae</taxon>
        <taxon>Peredibacter</taxon>
    </lineage>
</organism>
<reference evidence="2 3" key="1">
    <citation type="submission" date="2023-11" db="EMBL/GenBank/DDBJ databases">
        <title>Peredibacter starrii A3.12.</title>
        <authorList>
            <person name="Mitchell R.J."/>
        </authorList>
    </citation>
    <scope>NUCLEOTIDE SEQUENCE [LARGE SCALE GENOMIC DNA]</scope>
    <source>
        <strain evidence="2 3">A3.12</strain>
    </source>
</reference>
<gene>
    <name evidence="2" type="ORF">SOO65_15895</name>
</gene>
<feature type="signal peptide" evidence="1">
    <location>
        <begin position="1"/>
        <end position="18"/>
    </location>
</feature>
<evidence type="ECO:0000256" key="1">
    <source>
        <dbReference type="SAM" id="SignalP"/>
    </source>
</evidence>
<keyword evidence="3" id="KW-1185">Reference proteome</keyword>
<dbReference type="EMBL" id="CP139487">
    <property type="protein sequence ID" value="WPU64177.1"/>
    <property type="molecule type" value="Genomic_DNA"/>
</dbReference>
<evidence type="ECO:0000313" key="2">
    <source>
        <dbReference type="EMBL" id="WPU64177.1"/>
    </source>
</evidence>
<protein>
    <recommendedName>
        <fullName evidence="4">LPP20 lipoprotein</fullName>
    </recommendedName>
</protein>
<proteinExistence type="predicted"/>
<dbReference type="AlphaFoldDB" id="A0AAX4HLH9"/>
<name>A0AAX4HLH9_9BACT</name>
<accession>A0AAX4HLH9</accession>
<evidence type="ECO:0008006" key="4">
    <source>
        <dbReference type="Google" id="ProtNLM"/>
    </source>
</evidence>
<dbReference type="KEGG" id="psti:SOO65_15895"/>